<organism evidence="4 5">
    <name type="scientific">Ceraceosorus guamensis</name>
    <dbReference type="NCBI Taxonomy" id="1522189"/>
    <lineage>
        <taxon>Eukaryota</taxon>
        <taxon>Fungi</taxon>
        <taxon>Dikarya</taxon>
        <taxon>Basidiomycota</taxon>
        <taxon>Ustilaginomycotina</taxon>
        <taxon>Exobasidiomycetes</taxon>
        <taxon>Ceraceosorales</taxon>
        <taxon>Ceraceosoraceae</taxon>
        <taxon>Ceraceosorus</taxon>
    </lineage>
</organism>
<dbReference type="RefSeq" id="XP_025372902.1">
    <property type="nucleotide sequence ID" value="XM_025512901.1"/>
</dbReference>
<evidence type="ECO:0000256" key="2">
    <source>
        <dbReference type="ARBA" id="ARBA00009270"/>
    </source>
</evidence>
<gene>
    <name evidence="4" type="ORF">IE81DRAFT_320043</name>
</gene>
<dbReference type="FunCoup" id="A0A316W7E6">
    <property type="interactions" value="564"/>
</dbReference>
<accession>A0A316W7E6</accession>
<comment type="subcellular location">
    <subcellularLocation>
        <location evidence="1">Nucleus</location>
    </subcellularLocation>
</comment>
<dbReference type="InterPro" id="IPR036605">
    <property type="entry name" value="Mago_nashi_sf"/>
</dbReference>
<dbReference type="EMBL" id="KZ819354">
    <property type="protein sequence ID" value="PWN45742.1"/>
    <property type="molecule type" value="Genomic_DNA"/>
</dbReference>
<dbReference type="InterPro" id="IPR004023">
    <property type="entry name" value="Mago_nashi"/>
</dbReference>
<protein>
    <submittedName>
        <fullName evidence="4">Putative mago nashi protein</fullName>
    </submittedName>
</protein>
<dbReference type="InParanoid" id="A0A316W7E6"/>
<keyword evidence="5" id="KW-1185">Reference proteome</keyword>
<dbReference type="CDD" id="cd11295">
    <property type="entry name" value="Mago_nashi"/>
    <property type="match status" value="1"/>
</dbReference>
<dbReference type="GO" id="GO:0035145">
    <property type="term" value="C:exon-exon junction complex"/>
    <property type="evidence" value="ECO:0007669"/>
    <property type="project" value="InterPro"/>
</dbReference>
<keyword evidence="3" id="KW-0539">Nucleus</keyword>
<evidence type="ECO:0000313" key="5">
    <source>
        <dbReference type="Proteomes" id="UP000245783"/>
    </source>
</evidence>
<dbReference type="GO" id="GO:0008380">
    <property type="term" value="P:RNA splicing"/>
    <property type="evidence" value="ECO:0007669"/>
    <property type="project" value="InterPro"/>
</dbReference>
<dbReference type="FunFam" id="3.30.1560.10:FF:000001">
    <property type="entry name" value="Protein mago nashi homolog"/>
    <property type="match status" value="1"/>
</dbReference>
<sequence length="160" mass="18722">MAAKNGTSSSSTSVLAPADFYVRYYIGHQGRHGHEWLEFEYNRGRLRYANNSNYRNDSLLRKEMWVSPLLITELKRLVEDSEIMKEDDAKWPRKNQLGRQELEIRLGNEHISFETAKIGSLVDVQDSEDPEGLRVFYYLVQDLKCLIFSLINLHFKIKPI</sequence>
<evidence type="ECO:0000313" key="4">
    <source>
        <dbReference type="EMBL" id="PWN45742.1"/>
    </source>
</evidence>
<dbReference type="OrthoDB" id="6495301at2759"/>
<reference evidence="4 5" key="1">
    <citation type="journal article" date="2018" name="Mol. Biol. Evol.">
        <title>Broad Genomic Sampling Reveals a Smut Pathogenic Ancestry of the Fungal Clade Ustilaginomycotina.</title>
        <authorList>
            <person name="Kijpornyongpan T."/>
            <person name="Mondo S.J."/>
            <person name="Barry K."/>
            <person name="Sandor L."/>
            <person name="Lee J."/>
            <person name="Lipzen A."/>
            <person name="Pangilinan J."/>
            <person name="LaButti K."/>
            <person name="Hainaut M."/>
            <person name="Henrissat B."/>
            <person name="Grigoriev I.V."/>
            <person name="Spatafora J.W."/>
            <person name="Aime M.C."/>
        </authorList>
    </citation>
    <scope>NUCLEOTIDE SEQUENCE [LARGE SCALE GENOMIC DNA]</scope>
    <source>
        <strain evidence="4 5">MCA 4658</strain>
    </source>
</reference>
<dbReference type="Gene3D" id="3.30.1560.10">
    <property type="entry name" value="Mago nashi"/>
    <property type="match status" value="1"/>
</dbReference>
<dbReference type="STRING" id="1522189.A0A316W7E6"/>
<dbReference type="AlphaFoldDB" id="A0A316W7E6"/>
<dbReference type="Pfam" id="PF02792">
    <property type="entry name" value="Mago_nashi"/>
    <property type="match status" value="1"/>
</dbReference>
<dbReference type="PANTHER" id="PTHR12638:SF0">
    <property type="entry name" value="MAGO HOMOLOG, EXON JUNCTION COMPLEX SUBUNIT-RELATED"/>
    <property type="match status" value="1"/>
</dbReference>
<dbReference type="PANTHER" id="PTHR12638">
    <property type="entry name" value="PROTEIN MAGO NASHI HOMOLOG"/>
    <property type="match status" value="1"/>
</dbReference>
<evidence type="ECO:0000256" key="3">
    <source>
        <dbReference type="ARBA" id="ARBA00023242"/>
    </source>
</evidence>
<evidence type="ECO:0000256" key="1">
    <source>
        <dbReference type="ARBA" id="ARBA00004123"/>
    </source>
</evidence>
<comment type="similarity">
    <text evidence="2">Belongs to the mago nashi family.</text>
</comment>
<dbReference type="GeneID" id="37034771"/>
<name>A0A316W7E6_9BASI</name>
<proteinExistence type="inferred from homology"/>
<dbReference type="Proteomes" id="UP000245783">
    <property type="component" value="Unassembled WGS sequence"/>
</dbReference>
<dbReference type="SUPFAM" id="SSF89817">
    <property type="entry name" value="Mago nashi protein"/>
    <property type="match status" value="1"/>
</dbReference>